<gene>
    <name evidence="2" type="ORF">GCM10010406_21330</name>
</gene>
<evidence type="ECO:0000313" key="2">
    <source>
        <dbReference type="EMBL" id="GAA2484814.1"/>
    </source>
</evidence>
<keyword evidence="3" id="KW-1185">Reference proteome</keyword>
<feature type="compositionally biased region" description="Pro residues" evidence="1">
    <location>
        <begin position="18"/>
        <end position="27"/>
    </location>
</feature>
<protein>
    <submittedName>
        <fullName evidence="2">Uncharacterized protein</fullName>
    </submittedName>
</protein>
<dbReference type="EMBL" id="BAAATA010000009">
    <property type="protein sequence ID" value="GAA2484814.1"/>
    <property type="molecule type" value="Genomic_DNA"/>
</dbReference>
<feature type="region of interest" description="Disordered" evidence="1">
    <location>
        <begin position="85"/>
        <end position="119"/>
    </location>
</feature>
<dbReference type="RefSeq" id="WP_344382935.1">
    <property type="nucleotide sequence ID" value="NZ_BAAATA010000009.1"/>
</dbReference>
<dbReference type="Proteomes" id="UP001501358">
    <property type="component" value="Unassembled WGS sequence"/>
</dbReference>
<reference evidence="2 3" key="1">
    <citation type="journal article" date="2019" name="Int. J. Syst. Evol. Microbiol.">
        <title>The Global Catalogue of Microorganisms (GCM) 10K type strain sequencing project: providing services to taxonomists for standard genome sequencing and annotation.</title>
        <authorList>
            <consortium name="The Broad Institute Genomics Platform"/>
            <consortium name="The Broad Institute Genome Sequencing Center for Infectious Disease"/>
            <person name="Wu L."/>
            <person name="Ma J."/>
        </authorList>
    </citation>
    <scope>NUCLEOTIDE SEQUENCE [LARGE SCALE GENOMIC DNA]</scope>
    <source>
        <strain evidence="2 3">JCM 6307</strain>
    </source>
</reference>
<sequence length="119" mass="12952">MSLLALFTRRPAKTPTPQATPAPAPEPIDPRVIAQFSTVGGATVDLRTTTFTTLYDYRGAPYLAPESYQVDGFNWTCHGCHTVGRTRSHSDAGYRNKQTARDDANTHAGACRSMPRPTA</sequence>
<proteinExistence type="predicted"/>
<name>A0ABN3LIQ0_9ACTN</name>
<comment type="caution">
    <text evidence="2">The sequence shown here is derived from an EMBL/GenBank/DDBJ whole genome shotgun (WGS) entry which is preliminary data.</text>
</comment>
<accession>A0ABN3LIQ0</accession>
<evidence type="ECO:0000256" key="1">
    <source>
        <dbReference type="SAM" id="MobiDB-lite"/>
    </source>
</evidence>
<evidence type="ECO:0000313" key="3">
    <source>
        <dbReference type="Proteomes" id="UP001501358"/>
    </source>
</evidence>
<feature type="region of interest" description="Disordered" evidence="1">
    <location>
        <begin position="7"/>
        <end position="28"/>
    </location>
</feature>
<organism evidence="2 3">
    <name type="scientific">Streptomyces thermolineatus</name>
    <dbReference type="NCBI Taxonomy" id="44033"/>
    <lineage>
        <taxon>Bacteria</taxon>
        <taxon>Bacillati</taxon>
        <taxon>Actinomycetota</taxon>
        <taxon>Actinomycetes</taxon>
        <taxon>Kitasatosporales</taxon>
        <taxon>Streptomycetaceae</taxon>
        <taxon>Streptomyces</taxon>
    </lineage>
</organism>
<feature type="compositionally biased region" description="Basic and acidic residues" evidence="1">
    <location>
        <begin position="88"/>
        <end position="105"/>
    </location>
</feature>